<name>A0A1G7G545_9GAMM</name>
<protein>
    <submittedName>
        <fullName evidence="1">Uncharacterized protein</fullName>
    </submittedName>
</protein>
<evidence type="ECO:0000313" key="1">
    <source>
        <dbReference type="EMBL" id="SDE83238.1"/>
    </source>
</evidence>
<dbReference type="AlphaFoldDB" id="A0A1G7G545"/>
<gene>
    <name evidence="1" type="ORF">SAMN05216381_0022</name>
</gene>
<organism evidence="1 2">
    <name type="scientific">Phytopseudomonas seleniipraecipitans</name>
    <dbReference type="NCBI Taxonomy" id="640205"/>
    <lineage>
        <taxon>Bacteria</taxon>
        <taxon>Pseudomonadati</taxon>
        <taxon>Pseudomonadota</taxon>
        <taxon>Gammaproteobacteria</taxon>
        <taxon>Pseudomonadales</taxon>
        <taxon>Pseudomonadaceae</taxon>
        <taxon>Phytopseudomonas</taxon>
    </lineage>
</organism>
<sequence length="265" mass="29308">MDYSHASLAIESPAVTPLTASCVPRRSTCWQGLVLMAMVLCLSGCARNQNNGAFISNSAAATPGELFQTSSDRVATIGMRNNLNSLYRLMDKLYQRNPREWRKSGLGDRDATQRAVQQAIEEGRPPPSLAGRQDIVALSYALSSEFEGDRVGAFIYAIGSMLVTAHGGRTQFYLTDSIDAQFVHNAARNIEKATWLLATRRDAQGNPLLLSNEISEQGRNLSFAVEFGKIVARLDYLSDVLDERYRRIGVNYAHSLLFLNFLPVQ</sequence>
<evidence type="ECO:0000313" key="2">
    <source>
        <dbReference type="Proteomes" id="UP000243378"/>
    </source>
</evidence>
<dbReference type="STRING" id="640205.SAMN05216381_0022"/>
<proteinExistence type="predicted"/>
<accession>A0A1G7G545</accession>
<dbReference type="EMBL" id="FNBM01000001">
    <property type="protein sequence ID" value="SDE83238.1"/>
    <property type="molecule type" value="Genomic_DNA"/>
</dbReference>
<reference evidence="1 2" key="1">
    <citation type="submission" date="2016-10" db="EMBL/GenBank/DDBJ databases">
        <authorList>
            <person name="de Groot N.N."/>
        </authorList>
    </citation>
    <scope>NUCLEOTIDE SEQUENCE [LARGE SCALE GENOMIC DNA]</scope>
    <source>
        <strain evidence="1 2">LMG 25475</strain>
    </source>
</reference>
<dbReference type="Proteomes" id="UP000243378">
    <property type="component" value="Unassembled WGS sequence"/>
</dbReference>